<gene>
    <name evidence="1" type="ORF">EC844_11220</name>
</gene>
<proteinExistence type="predicted"/>
<name>A0A4V2R0Z0_ACICA</name>
<organism evidence="1 2">
    <name type="scientific">Acinetobacter calcoaceticus</name>
    <dbReference type="NCBI Taxonomy" id="471"/>
    <lineage>
        <taxon>Bacteria</taxon>
        <taxon>Pseudomonadati</taxon>
        <taxon>Pseudomonadota</taxon>
        <taxon>Gammaproteobacteria</taxon>
        <taxon>Moraxellales</taxon>
        <taxon>Moraxellaceae</taxon>
        <taxon>Acinetobacter</taxon>
        <taxon>Acinetobacter calcoaceticus/baumannii complex</taxon>
    </lineage>
</organism>
<dbReference type="AlphaFoldDB" id="A0A4V2R0Z0"/>
<comment type="caution">
    <text evidence="1">The sequence shown here is derived from an EMBL/GenBank/DDBJ whole genome shotgun (WGS) entry which is preliminary data.</text>
</comment>
<dbReference type="Pfam" id="PF09867">
    <property type="entry name" value="TagF_N"/>
    <property type="match status" value="1"/>
</dbReference>
<protein>
    <submittedName>
        <fullName evidence="1">Type VI secretion system protein ImpM</fullName>
    </submittedName>
</protein>
<evidence type="ECO:0000313" key="2">
    <source>
        <dbReference type="Proteomes" id="UP000294963"/>
    </source>
</evidence>
<dbReference type="Gene3D" id="3.40.1730.10">
    <property type="entry name" value="pa0076 domain"/>
    <property type="match status" value="1"/>
</dbReference>
<dbReference type="EMBL" id="SLVJ01000012">
    <property type="protein sequence ID" value="TCM66578.1"/>
    <property type="molecule type" value="Genomic_DNA"/>
</dbReference>
<dbReference type="Proteomes" id="UP000294963">
    <property type="component" value="Unassembled WGS sequence"/>
</dbReference>
<accession>A0A4V2R0Z0</accession>
<keyword evidence="2" id="KW-1185">Reference proteome</keyword>
<dbReference type="NCBIfam" id="TIGR03373">
    <property type="entry name" value="VI_minor_4"/>
    <property type="match status" value="1"/>
</dbReference>
<reference evidence="1 2" key="1">
    <citation type="submission" date="2019-03" db="EMBL/GenBank/DDBJ databases">
        <title>Genomic analyses of the natural microbiome of Caenorhabditis elegans.</title>
        <authorList>
            <person name="Samuel B."/>
        </authorList>
    </citation>
    <scope>NUCLEOTIDE SEQUENCE [LARGE SCALE GENOMIC DNA]</scope>
    <source>
        <strain evidence="1 2">JUb89</strain>
    </source>
</reference>
<dbReference type="InterPro" id="IPR017748">
    <property type="entry name" value="TagF"/>
</dbReference>
<evidence type="ECO:0000313" key="1">
    <source>
        <dbReference type="EMBL" id="TCM66578.1"/>
    </source>
</evidence>
<dbReference type="InterPro" id="IPR038225">
    <property type="entry name" value="TagF_sf"/>
</dbReference>
<dbReference type="OrthoDB" id="9801841at2"/>
<sequence length="320" mass="36151">MQTVSSTPLYFGKNPAWGDFLKAKGQHDVIQMIDLWITQALELAMQHPDFDEAYQHLPTLDFFIANPKEELFLLANLIASHDRSGRRFPMILSHLLTVTHPAQHLAMAPLRYKSVLVELYKQNRRVYAVQDTEQLQAALANINSSINVYTDQEMHGFFAEISLYTFAQMMKISPEALAQSMLGLGLLLQPVLRYGTAGLNKILNMPMNNSNYCYEIAAFWVHLISGFLSKQNTEVLIGILHAESPLLLFGFQGADIRGLSDVFIQQMQGEHWVCLSENAWIDVHLEQNAGLAALEQTLSQGQIQLDQAIQLFNQTFIAEK</sequence>